<evidence type="ECO:0000256" key="1">
    <source>
        <dbReference type="SAM" id="Phobius"/>
    </source>
</evidence>
<name>A0A6C0IPU1_9ZZZZ</name>
<sequence length="168" mass="19265">MNNSILGVFLLLLAVSGNFIAETLGCKVQKLLTNNMYAKNIIIILITYFSLGLSNGDDVISPLENFKNALLIWIAFIIFNKMNLTFTLIAFGLLTIKLVLFNYIEYYNKKGETSKAEELKVYYNHLFSFNIGVIIIGFILYFMKQYKDYGKNFNILKFLFGTLKCNSI</sequence>
<evidence type="ECO:0000313" key="2">
    <source>
        <dbReference type="EMBL" id="QHT93897.1"/>
    </source>
</evidence>
<reference evidence="2" key="1">
    <citation type="journal article" date="2020" name="Nature">
        <title>Giant virus diversity and host interactions through global metagenomics.</title>
        <authorList>
            <person name="Schulz F."/>
            <person name="Roux S."/>
            <person name="Paez-Espino D."/>
            <person name="Jungbluth S."/>
            <person name="Walsh D.A."/>
            <person name="Denef V.J."/>
            <person name="McMahon K.D."/>
            <person name="Konstantinidis K.T."/>
            <person name="Eloe-Fadrosh E.A."/>
            <person name="Kyrpides N.C."/>
            <person name="Woyke T."/>
        </authorList>
    </citation>
    <scope>NUCLEOTIDE SEQUENCE</scope>
    <source>
        <strain evidence="2">GVMAG-M-3300024258-14</strain>
    </source>
</reference>
<dbReference type="AlphaFoldDB" id="A0A6C0IPU1"/>
<feature type="transmembrane region" description="Helical" evidence="1">
    <location>
        <begin position="121"/>
        <end position="143"/>
    </location>
</feature>
<keyword evidence="1" id="KW-0472">Membrane</keyword>
<feature type="transmembrane region" description="Helical" evidence="1">
    <location>
        <begin position="68"/>
        <end position="101"/>
    </location>
</feature>
<feature type="transmembrane region" description="Helical" evidence="1">
    <location>
        <begin position="37"/>
        <end position="56"/>
    </location>
</feature>
<accession>A0A6C0IPU1</accession>
<dbReference type="EMBL" id="MN740211">
    <property type="protein sequence ID" value="QHT93897.1"/>
    <property type="molecule type" value="Genomic_DNA"/>
</dbReference>
<proteinExistence type="predicted"/>
<keyword evidence="1" id="KW-0812">Transmembrane</keyword>
<protein>
    <submittedName>
        <fullName evidence="2">Uncharacterized protein</fullName>
    </submittedName>
</protein>
<keyword evidence="1" id="KW-1133">Transmembrane helix</keyword>
<organism evidence="2">
    <name type="scientific">viral metagenome</name>
    <dbReference type="NCBI Taxonomy" id="1070528"/>
    <lineage>
        <taxon>unclassified sequences</taxon>
        <taxon>metagenomes</taxon>
        <taxon>organismal metagenomes</taxon>
    </lineage>
</organism>